<dbReference type="EMBL" id="AJGH01000088">
    <property type="protein sequence ID" value="EIC95308.1"/>
    <property type="molecule type" value="Genomic_DNA"/>
</dbReference>
<keyword evidence="2" id="KW-1185">Reference proteome</keyword>
<protein>
    <submittedName>
        <fullName evidence="1">Uncharacterized protein</fullName>
    </submittedName>
</protein>
<reference evidence="1 2" key="1">
    <citation type="submission" date="2012-03" db="EMBL/GenBank/DDBJ databases">
        <authorList>
            <person name="Durkin A.S."/>
            <person name="McCorrison J."/>
            <person name="Torralba M."/>
            <person name="Gillis M."/>
            <person name="Methe B."/>
            <person name="Sutton G."/>
            <person name="Nelson K.E."/>
        </authorList>
    </citation>
    <scope>NUCLEOTIDE SEQUENCE [LARGE SCALE GENOMIC DNA]</scope>
    <source>
        <strain evidence="1 2">F0468</strain>
    </source>
</reference>
<accession>I0R6K0</accession>
<organism evidence="1 2">
    <name type="scientific">Lachnoanaerobaculum saburreum F0468</name>
    <dbReference type="NCBI Taxonomy" id="1095750"/>
    <lineage>
        <taxon>Bacteria</taxon>
        <taxon>Bacillati</taxon>
        <taxon>Bacillota</taxon>
        <taxon>Clostridia</taxon>
        <taxon>Lachnospirales</taxon>
        <taxon>Lachnospiraceae</taxon>
        <taxon>Lachnoanaerobaculum</taxon>
    </lineage>
</organism>
<dbReference type="Proteomes" id="UP000005039">
    <property type="component" value="Unassembled WGS sequence"/>
</dbReference>
<evidence type="ECO:0000313" key="2">
    <source>
        <dbReference type="Proteomes" id="UP000005039"/>
    </source>
</evidence>
<sequence length="1116" mass="129403">MQIELFTRMQYEPSILMLGKKYRRITSDILEYSWNAVITTACELELSTTLRTDKRFVKDVFSEDNMHANLLNKKNLHVIHLFGENYPEESLDEIEREDKSDYAVRMLSHVVEAIKRNGLILIDDFEECCFSHKELRKALRLLYSNQKQVHIFNCSHKDIYLSSLEEQGIAVLYEESIQDFFEKYLIEDDFEEDTYKAGKNISLYINAENNWKTTLLEKKLLLETESFATLLNIELLNEVRIPENMYKDYFYMFLKNSVREPQWYGYKYEFNIHRAYEKDLYKKVKDGLDGTGNPENKPLMVVGQTGTGKSIALAAIAHRIFNEKKYPVIHVNDPDVYFYSSTEYKQKMVNKKGSPAFNALDALVERLENMGAKAVLIMWDTSSFSAGRRKVLSLYRALLSRGRKVYLVCTAYETNNRQYTVEDDFDEERGFDNKFVECKATVRISSEIDQIKKILLDKCEMPKDAVDKILNYYVKDNDNYLSLFYQAFEILRSDLSQGVFREANHNLNELDNIVADEIETKNVAANVFAVALKNVEKELVEAGIIDGVSFEDENNHSQTSVAKDLFIKCIAVCSKFKLKMPYDFALRILGTYNEKIIRVLTQSTFFVISNDTYGNYEISLRTPLEALMYLNAKEVTPKEEINCIVQMLNNMNPSGDYGQQKEVRLCERLIRIIGPNSNTYRFTYKNEYEGIIKALNKLRIESGIWEPILISQEITYLRECIGADENRPDSERIEALKEAIKIADEVLARCEYDGISMGTRNAIKVESANSKLLLCNLNNSNDALLYKELRRDLREVIKYDSLDYHAYVTLLKGSISEYNNERDSIKKIELMESMCALADEIIFDNPDVASNEYFQRKVTEIYSLMKDASVVQAYIDELVANGSAAGLYVKARKQLMHYEVDFKKGLLYQVQEDACKSVYMLYSDVKYRSVMQESEPCQYMLLNIVWLLNNKNPMYAEGECWLTHISEEGWRELLNITNNYILRFCSKTEDVYQSGKNMRYLKALCLAELKMYSESLTILKSIEEDSSLGIKRVFTKHMLCEADGTTRKFSGRLGKYDEVRRSGEVFIEEFGKTPIYYHGPHMRTANLTEGTVFNDIEIGYSNIAPKAFRNVEDVEK</sequence>
<dbReference type="OrthoDB" id="2080481at2"/>
<dbReference type="InterPro" id="IPR027417">
    <property type="entry name" value="P-loop_NTPase"/>
</dbReference>
<comment type="caution">
    <text evidence="1">The sequence shown here is derived from an EMBL/GenBank/DDBJ whole genome shotgun (WGS) entry which is preliminary data.</text>
</comment>
<proteinExistence type="predicted"/>
<evidence type="ECO:0000313" key="1">
    <source>
        <dbReference type="EMBL" id="EIC95308.1"/>
    </source>
</evidence>
<dbReference type="SUPFAM" id="SSF52540">
    <property type="entry name" value="P-loop containing nucleoside triphosphate hydrolases"/>
    <property type="match status" value="1"/>
</dbReference>
<dbReference type="eggNOG" id="COG0433">
    <property type="taxonomic scope" value="Bacteria"/>
</dbReference>
<dbReference type="Gene3D" id="3.40.50.300">
    <property type="entry name" value="P-loop containing nucleotide triphosphate hydrolases"/>
    <property type="match status" value="1"/>
</dbReference>
<name>I0R6K0_9FIRM</name>
<dbReference type="PATRIC" id="fig|1095750.3.peg.1902"/>
<dbReference type="RefSeq" id="WP_008754417.1">
    <property type="nucleotide sequence ID" value="NZ_AJGH01000088.1"/>
</dbReference>
<dbReference type="AlphaFoldDB" id="I0R6K0"/>
<gene>
    <name evidence="1" type="ORF">HMPREF9970_0509</name>
</gene>